<reference evidence="2" key="1">
    <citation type="submission" date="2023-03" db="EMBL/GenBank/DDBJ databases">
        <title>Emydomyces testavorans Genome Sequence.</title>
        <authorList>
            <person name="Hoyer L."/>
        </authorList>
    </citation>
    <scope>NUCLEOTIDE SEQUENCE</scope>
    <source>
        <strain evidence="2">16-2883</strain>
    </source>
</reference>
<evidence type="ECO:0008006" key="4">
    <source>
        <dbReference type="Google" id="ProtNLM"/>
    </source>
</evidence>
<keyword evidence="3" id="KW-1185">Reference proteome</keyword>
<gene>
    <name evidence="2" type="ORF">PRK78_006709</name>
</gene>
<sequence>MSTSNPNPNSSTPSPPRHSTEYHLFKRYASLTFLIAAPILIALPPRKLDLYTASLASAFLFSANHLTFDQTGTSIVDRLGARLRADHASPRILRDLPTQRAEEVREQMRRAREAARRREGGGEQGGGAEAEGWTEIGRRIWMGGEEEGWRQRRMEEERKALEEGKGYGGLIMDHVRDAMGMGRGGSDGENTTERDADS</sequence>
<dbReference type="EMBL" id="CP120630">
    <property type="protein sequence ID" value="WEW61219.1"/>
    <property type="molecule type" value="Genomic_DNA"/>
</dbReference>
<name>A0AAF0DMX0_9EURO</name>
<evidence type="ECO:0000313" key="2">
    <source>
        <dbReference type="EMBL" id="WEW61219.1"/>
    </source>
</evidence>
<dbReference type="AlphaFoldDB" id="A0AAF0DMX0"/>
<protein>
    <recommendedName>
        <fullName evidence="4">Rhomboid family membrane protein</fullName>
    </recommendedName>
</protein>
<accession>A0AAF0DMX0</accession>
<organism evidence="2 3">
    <name type="scientific">Emydomyces testavorans</name>
    <dbReference type="NCBI Taxonomy" id="2070801"/>
    <lineage>
        <taxon>Eukaryota</taxon>
        <taxon>Fungi</taxon>
        <taxon>Dikarya</taxon>
        <taxon>Ascomycota</taxon>
        <taxon>Pezizomycotina</taxon>
        <taxon>Eurotiomycetes</taxon>
        <taxon>Eurotiomycetidae</taxon>
        <taxon>Onygenales</taxon>
        <taxon>Nannizziopsiaceae</taxon>
        <taxon>Emydomyces</taxon>
    </lineage>
</organism>
<feature type="region of interest" description="Disordered" evidence="1">
    <location>
        <begin position="177"/>
        <end position="198"/>
    </location>
</feature>
<dbReference type="Proteomes" id="UP001219355">
    <property type="component" value="Chromosome 4"/>
</dbReference>
<proteinExistence type="predicted"/>
<evidence type="ECO:0000313" key="3">
    <source>
        <dbReference type="Proteomes" id="UP001219355"/>
    </source>
</evidence>
<evidence type="ECO:0000256" key="1">
    <source>
        <dbReference type="SAM" id="MobiDB-lite"/>
    </source>
</evidence>